<evidence type="ECO:0000256" key="1">
    <source>
        <dbReference type="SAM" id="SignalP"/>
    </source>
</evidence>
<accession>I6YT04</accession>
<dbReference type="Proteomes" id="UP000009011">
    <property type="component" value="Chromosome"/>
</dbReference>
<keyword evidence="1" id="KW-0732">Signal</keyword>
<dbReference type="PATRIC" id="fig|1191523.3.peg.453"/>
<dbReference type="eggNOG" id="ENOG5032ZJI">
    <property type="taxonomic scope" value="Bacteria"/>
</dbReference>
<dbReference type="AlphaFoldDB" id="I6YT04"/>
<dbReference type="KEGG" id="mro:MROS_0434"/>
<protein>
    <recommendedName>
        <fullName evidence="4">DUF4837 domain-containing protein</fullName>
    </recommendedName>
</protein>
<dbReference type="HOGENOM" id="CLU_064059_1_0_10"/>
<feature type="chain" id="PRO_5003707036" description="DUF4837 domain-containing protein" evidence="1">
    <location>
        <begin position="22"/>
        <end position="360"/>
    </location>
</feature>
<feature type="signal peptide" evidence="1">
    <location>
        <begin position="1"/>
        <end position="21"/>
    </location>
</feature>
<organism evidence="2 3">
    <name type="scientific">Melioribacter roseus (strain DSM 23840 / JCM 17771 / VKM B-2668 / P3M-2)</name>
    <dbReference type="NCBI Taxonomy" id="1191523"/>
    <lineage>
        <taxon>Bacteria</taxon>
        <taxon>Pseudomonadati</taxon>
        <taxon>Ignavibacteriota</taxon>
        <taxon>Ignavibacteria</taxon>
        <taxon>Ignavibacteriales</taxon>
        <taxon>Melioribacteraceae</taxon>
        <taxon>Melioribacter</taxon>
    </lineage>
</organism>
<reference evidence="2 3" key="1">
    <citation type="journal article" date="2013" name="PLoS ONE">
        <title>Genomic analysis of Melioribacter roseus, facultatively anaerobic organotrophic bacterium representing a novel deep lineage within Bacteriodetes/Chlorobi group.</title>
        <authorList>
            <person name="Kadnikov V.V."/>
            <person name="Mardanov A.V."/>
            <person name="Podosokorskaya O.A."/>
            <person name="Gavrilov S.N."/>
            <person name="Kublanov I.V."/>
            <person name="Beletsky A.V."/>
            <person name="Bonch-Osmolovskaya E.A."/>
            <person name="Ravin N.V."/>
        </authorList>
    </citation>
    <scope>NUCLEOTIDE SEQUENCE [LARGE SCALE GENOMIC DNA]</scope>
    <source>
        <strain evidence="3">JCM 17771 / P3M-2</strain>
    </source>
</reference>
<evidence type="ECO:0008006" key="4">
    <source>
        <dbReference type="Google" id="ProtNLM"/>
    </source>
</evidence>
<dbReference type="STRING" id="1191523.MROS_0434"/>
<dbReference type="Pfam" id="PF16125">
    <property type="entry name" value="DUF4837"/>
    <property type="match status" value="1"/>
</dbReference>
<evidence type="ECO:0000313" key="2">
    <source>
        <dbReference type="EMBL" id="AFN73677.1"/>
    </source>
</evidence>
<gene>
    <name evidence="2" type="ordered locus">MROS_0434</name>
</gene>
<dbReference type="EMBL" id="CP003557">
    <property type="protein sequence ID" value="AFN73677.1"/>
    <property type="molecule type" value="Genomic_DNA"/>
</dbReference>
<keyword evidence="3" id="KW-1185">Reference proteome</keyword>
<sequence>MKKRYLLLIPLLIALIVGCDAKKSATGNEDEIYVFADSTEYEQIEASLLTVFSKIIYTPQPENLFILIRKDISELDKYKNKKNIIITAPLGSGSNTSNYIDGLLNQQVKEMVRQDSVFVINKYDLWARGQLVMILTAKDLNELGKKILNEHENLLYYFQKISNERLFKSLYNSRYERKEIEAKLLKNYGWLIYVQADYHLAIDKPEHNFVWLRRAPGTDMERWIFVHWIDNASPLLLNKDSVYAIRNRITEKFYRTSDDSSYVLIEDNYRTTKEVNFLGRYALMTQGLWKMKDGSMGGPFINYTFYDEPTKRLYMLDASIYAPKYYKKKLIQQVDVLLQSFMTEREVDPEKKEELLEELE</sequence>
<proteinExistence type="predicted"/>
<dbReference type="OrthoDB" id="1115230at2"/>
<dbReference type="PROSITE" id="PS51257">
    <property type="entry name" value="PROKAR_LIPOPROTEIN"/>
    <property type="match status" value="1"/>
</dbReference>
<dbReference type="InterPro" id="IPR032286">
    <property type="entry name" value="DUF4837"/>
</dbReference>
<name>I6YT04_MELRP</name>
<evidence type="ECO:0000313" key="3">
    <source>
        <dbReference type="Proteomes" id="UP000009011"/>
    </source>
</evidence>
<dbReference type="RefSeq" id="WP_014855114.1">
    <property type="nucleotide sequence ID" value="NC_018178.1"/>
</dbReference>